<proteinExistence type="predicted"/>
<protein>
    <submittedName>
        <fullName evidence="1">Uncharacterized protein</fullName>
    </submittedName>
</protein>
<dbReference type="Proteomes" id="UP001056120">
    <property type="component" value="Linkage Group LG14"/>
</dbReference>
<sequence length="81" mass="8826">MFVLFGNTVPESFGFRGEALSSISDVSLLEVFTKAHGMPNCYRKVIKGCKCLYLGIDDDRQDVGTTDRGLHSSNLAGIRLG</sequence>
<reference evidence="2" key="1">
    <citation type="journal article" date="2022" name="Mol. Ecol. Resour.">
        <title>The genomes of chicory, endive, great burdock and yacon provide insights into Asteraceae palaeo-polyploidization history and plant inulin production.</title>
        <authorList>
            <person name="Fan W."/>
            <person name="Wang S."/>
            <person name="Wang H."/>
            <person name="Wang A."/>
            <person name="Jiang F."/>
            <person name="Liu H."/>
            <person name="Zhao H."/>
            <person name="Xu D."/>
            <person name="Zhang Y."/>
        </authorList>
    </citation>
    <scope>NUCLEOTIDE SEQUENCE [LARGE SCALE GENOMIC DNA]</scope>
    <source>
        <strain evidence="2">cv. Yunnan</strain>
    </source>
</reference>
<evidence type="ECO:0000313" key="1">
    <source>
        <dbReference type="EMBL" id="KAI3784177.1"/>
    </source>
</evidence>
<organism evidence="1 2">
    <name type="scientific">Smallanthus sonchifolius</name>
    <dbReference type="NCBI Taxonomy" id="185202"/>
    <lineage>
        <taxon>Eukaryota</taxon>
        <taxon>Viridiplantae</taxon>
        <taxon>Streptophyta</taxon>
        <taxon>Embryophyta</taxon>
        <taxon>Tracheophyta</taxon>
        <taxon>Spermatophyta</taxon>
        <taxon>Magnoliopsida</taxon>
        <taxon>eudicotyledons</taxon>
        <taxon>Gunneridae</taxon>
        <taxon>Pentapetalae</taxon>
        <taxon>asterids</taxon>
        <taxon>campanulids</taxon>
        <taxon>Asterales</taxon>
        <taxon>Asteraceae</taxon>
        <taxon>Asteroideae</taxon>
        <taxon>Heliantheae alliance</taxon>
        <taxon>Millerieae</taxon>
        <taxon>Smallanthus</taxon>
    </lineage>
</organism>
<evidence type="ECO:0000313" key="2">
    <source>
        <dbReference type="Proteomes" id="UP001056120"/>
    </source>
</evidence>
<gene>
    <name evidence="1" type="ORF">L1987_43271</name>
</gene>
<dbReference type="EMBL" id="CM042031">
    <property type="protein sequence ID" value="KAI3784177.1"/>
    <property type="molecule type" value="Genomic_DNA"/>
</dbReference>
<name>A0ACB9GL59_9ASTR</name>
<accession>A0ACB9GL59</accession>
<comment type="caution">
    <text evidence="1">The sequence shown here is derived from an EMBL/GenBank/DDBJ whole genome shotgun (WGS) entry which is preliminary data.</text>
</comment>
<keyword evidence="2" id="KW-1185">Reference proteome</keyword>
<reference evidence="1 2" key="2">
    <citation type="journal article" date="2022" name="Mol. Ecol. Resour.">
        <title>The genomes of chicory, endive, great burdock and yacon provide insights into Asteraceae paleo-polyploidization history and plant inulin production.</title>
        <authorList>
            <person name="Fan W."/>
            <person name="Wang S."/>
            <person name="Wang H."/>
            <person name="Wang A."/>
            <person name="Jiang F."/>
            <person name="Liu H."/>
            <person name="Zhao H."/>
            <person name="Xu D."/>
            <person name="Zhang Y."/>
        </authorList>
    </citation>
    <scope>NUCLEOTIDE SEQUENCE [LARGE SCALE GENOMIC DNA]</scope>
    <source>
        <strain evidence="2">cv. Yunnan</strain>
        <tissue evidence="1">Leaves</tissue>
    </source>
</reference>